<feature type="compositionally biased region" description="Low complexity" evidence="1">
    <location>
        <begin position="1"/>
        <end position="16"/>
    </location>
</feature>
<keyword evidence="2" id="KW-1133">Transmembrane helix</keyword>
<reference evidence="4" key="2">
    <citation type="submission" date="2020-02" db="EMBL/GenBank/DDBJ databases">
        <authorList>
            <person name="Matsumoto Y."/>
            <person name="Motooka D."/>
            <person name="Nakamura S."/>
        </authorList>
    </citation>
    <scope>NUCLEOTIDE SEQUENCE</scope>
    <source>
        <strain evidence="4">JCM 13671</strain>
    </source>
</reference>
<feature type="transmembrane region" description="Helical" evidence="2">
    <location>
        <begin position="71"/>
        <end position="104"/>
    </location>
</feature>
<protein>
    <recommendedName>
        <fullName evidence="3">DUF4190 domain-containing protein</fullName>
    </recommendedName>
</protein>
<evidence type="ECO:0000259" key="3">
    <source>
        <dbReference type="Pfam" id="PF13828"/>
    </source>
</evidence>
<keyword evidence="5" id="KW-1185">Reference proteome</keyword>
<accession>A0A7I7XX34</accession>
<feature type="compositionally biased region" description="Pro residues" evidence="1">
    <location>
        <begin position="17"/>
        <end position="48"/>
    </location>
</feature>
<dbReference type="InterPro" id="IPR025241">
    <property type="entry name" value="DUF4190"/>
</dbReference>
<dbReference type="EMBL" id="AP022612">
    <property type="protein sequence ID" value="BBZ33817.1"/>
    <property type="molecule type" value="Genomic_DNA"/>
</dbReference>
<keyword evidence="2" id="KW-0472">Membrane</keyword>
<gene>
    <name evidence="4" type="ORF">MCNF_24220</name>
</gene>
<evidence type="ECO:0000313" key="5">
    <source>
        <dbReference type="Proteomes" id="UP000466931"/>
    </source>
</evidence>
<dbReference type="Pfam" id="PF13828">
    <property type="entry name" value="DUF4190"/>
    <property type="match status" value="1"/>
</dbReference>
<evidence type="ECO:0000256" key="1">
    <source>
        <dbReference type="SAM" id="MobiDB-lite"/>
    </source>
</evidence>
<evidence type="ECO:0000256" key="2">
    <source>
        <dbReference type="SAM" id="Phobius"/>
    </source>
</evidence>
<feature type="domain" description="DUF4190" evidence="3">
    <location>
        <begin position="69"/>
        <end position="135"/>
    </location>
</feature>
<dbReference type="RefSeq" id="WP_085151152.1">
    <property type="nucleotide sequence ID" value="NZ_AP022612.1"/>
</dbReference>
<sequence>MTQPPGSDSPDSSPDSGYPPPPPPPPGGYPPPPGGYPPPPPGYAPGYPPAPPQPYSGYGPSPTGMKNGLGLAALVVGLISLPASLTILGGIILGITAIILGVVARGRVRRGEADNGGVALSGIVLGALGTLLSIVVIVVAVVAGNWFLDIGGRDFVDCMRDAGNDAAAQAQCEDEFRGKIENNLSVTLTPTR</sequence>
<proteinExistence type="predicted"/>
<dbReference type="AlphaFoldDB" id="A0A7I7XX34"/>
<organism evidence="4 5">
    <name type="scientific">Mycolicibacterium confluentis</name>
    <dbReference type="NCBI Taxonomy" id="28047"/>
    <lineage>
        <taxon>Bacteria</taxon>
        <taxon>Bacillati</taxon>
        <taxon>Actinomycetota</taxon>
        <taxon>Actinomycetes</taxon>
        <taxon>Mycobacteriales</taxon>
        <taxon>Mycobacteriaceae</taxon>
        <taxon>Mycolicibacterium</taxon>
    </lineage>
</organism>
<evidence type="ECO:0000313" key="4">
    <source>
        <dbReference type="EMBL" id="BBZ33817.1"/>
    </source>
</evidence>
<dbReference type="Proteomes" id="UP000466931">
    <property type="component" value="Chromosome"/>
</dbReference>
<dbReference type="OrthoDB" id="4557756at2"/>
<feature type="transmembrane region" description="Helical" evidence="2">
    <location>
        <begin position="116"/>
        <end position="143"/>
    </location>
</feature>
<feature type="region of interest" description="Disordered" evidence="1">
    <location>
        <begin position="1"/>
        <end position="48"/>
    </location>
</feature>
<keyword evidence="2" id="KW-0812">Transmembrane</keyword>
<reference evidence="4" key="1">
    <citation type="journal article" date="2019" name="Emerg. Microbes Infect.">
        <title>Comprehensive subspecies identification of 175 nontuberculous mycobacteria species based on 7547 genomic profiles.</title>
        <authorList>
            <person name="Matsumoto Y."/>
            <person name="Kinjo T."/>
            <person name="Motooka D."/>
            <person name="Nabeya D."/>
            <person name="Jung N."/>
            <person name="Uechi K."/>
            <person name="Horii T."/>
            <person name="Iida T."/>
            <person name="Fujita J."/>
            <person name="Nakamura S."/>
        </authorList>
    </citation>
    <scope>NUCLEOTIDE SEQUENCE [LARGE SCALE GENOMIC DNA]</scope>
    <source>
        <strain evidence="4">JCM 13671</strain>
    </source>
</reference>
<name>A0A7I7XX34_9MYCO</name>